<feature type="non-terminal residue" evidence="2">
    <location>
        <position position="1"/>
    </location>
</feature>
<dbReference type="SUPFAM" id="SSF51197">
    <property type="entry name" value="Clavaminate synthase-like"/>
    <property type="match status" value="1"/>
</dbReference>
<organism evidence="2 3">
    <name type="scientific">Kingdonia uniflora</name>
    <dbReference type="NCBI Taxonomy" id="39325"/>
    <lineage>
        <taxon>Eukaryota</taxon>
        <taxon>Viridiplantae</taxon>
        <taxon>Streptophyta</taxon>
        <taxon>Embryophyta</taxon>
        <taxon>Tracheophyta</taxon>
        <taxon>Spermatophyta</taxon>
        <taxon>Magnoliopsida</taxon>
        <taxon>Ranunculales</taxon>
        <taxon>Circaeasteraceae</taxon>
        <taxon>Kingdonia</taxon>
    </lineage>
</organism>
<feature type="domain" description="Fe2OG dioxygenase" evidence="1">
    <location>
        <begin position="1"/>
        <end position="81"/>
    </location>
</feature>
<dbReference type="InterPro" id="IPR027443">
    <property type="entry name" value="IPNS-like_sf"/>
</dbReference>
<sequence>MGLNPHMDQSVFPLLMQNRVSRLQVKHDQKWVEVKPKDGGIIVNIGDLQIFLNDLYQSVEHRVMENSSRDPRVSIGVFFRPEKSEDGDYNRPLAKLVTPEKLALYQKFNMGEVRKLVKSNDSRLIHNQIRVYPNRRLNANNII</sequence>
<dbReference type="InterPro" id="IPR044861">
    <property type="entry name" value="IPNS-like_FE2OG_OXY"/>
</dbReference>
<dbReference type="AlphaFoldDB" id="A0A7J7MNC5"/>
<dbReference type="Proteomes" id="UP000541444">
    <property type="component" value="Unassembled WGS sequence"/>
</dbReference>
<reference evidence="2 3" key="1">
    <citation type="journal article" date="2020" name="IScience">
        <title>Genome Sequencing of the Endangered Kingdonia uniflora (Circaeasteraceae, Ranunculales) Reveals Potential Mechanisms of Evolutionary Specialization.</title>
        <authorList>
            <person name="Sun Y."/>
            <person name="Deng T."/>
            <person name="Zhang A."/>
            <person name="Moore M.J."/>
            <person name="Landis J.B."/>
            <person name="Lin N."/>
            <person name="Zhang H."/>
            <person name="Zhang X."/>
            <person name="Huang J."/>
            <person name="Zhang X."/>
            <person name="Sun H."/>
            <person name="Wang H."/>
        </authorList>
    </citation>
    <scope>NUCLEOTIDE SEQUENCE [LARGE SCALE GENOMIC DNA]</scope>
    <source>
        <strain evidence="2">TB1705</strain>
        <tissue evidence="2">Leaf</tissue>
    </source>
</reference>
<dbReference type="PROSITE" id="PS51471">
    <property type="entry name" value="FE2OG_OXY"/>
    <property type="match status" value="1"/>
</dbReference>
<dbReference type="InterPro" id="IPR050231">
    <property type="entry name" value="Iron_ascorbate_oxido_reductase"/>
</dbReference>
<proteinExistence type="predicted"/>
<dbReference type="Pfam" id="PF03171">
    <property type="entry name" value="2OG-FeII_Oxy"/>
    <property type="match status" value="1"/>
</dbReference>
<keyword evidence="3" id="KW-1185">Reference proteome</keyword>
<name>A0A7J7MNC5_9MAGN</name>
<dbReference type="PANTHER" id="PTHR47990">
    <property type="entry name" value="2-OXOGLUTARATE (2OG) AND FE(II)-DEPENDENT OXYGENASE SUPERFAMILY PROTEIN-RELATED"/>
    <property type="match status" value="1"/>
</dbReference>
<dbReference type="EMBL" id="JACGCM010001346">
    <property type="protein sequence ID" value="KAF6156317.1"/>
    <property type="molecule type" value="Genomic_DNA"/>
</dbReference>
<dbReference type="InterPro" id="IPR005123">
    <property type="entry name" value="Oxoglu/Fe-dep_dioxygenase_dom"/>
</dbReference>
<gene>
    <name evidence="2" type="ORF">GIB67_013761</name>
</gene>
<dbReference type="OrthoDB" id="288590at2759"/>
<comment type="caution">
    <text evidence="2">The sequence shown here is derived from an EMBL/GenBank/DDBJ whole genome shotgun (WGS) entry which is preliminary data.</text>
</comment>
<accession>A0A7J7MNC5</accession>
<dbReference type="Gene3D" id="2.60.120.330">
    <property type="entry name" value="B-lactam Antibiotic, Isopenicillin N Synthase, Chain"/>
    <property type="match status" value="1"/>
</dbReference>
<protein>
    <recommendedName>
        <fullName evidence="1">Fe2OG dioxygenase domain-containing protein</fullName>
    </recommendedName>
</protein>
<evidence type="ECO:0000259" key="1">
    <source>
        <dbReference type="PROSITE" id="PS51471"/>
    </source>
</evidence>
<evidence type="ECO:0000313" key="3">
    <source>
        <dbReference type="Proteomes" id="UP000541444"/>
    </source>
</evidence>
<evidence type="ECO:0000313" key="2">
    <source>
        <dbReference type="EMBL" id="KAF6156317.1"/>
    </source>
</evidence>